<dbReference type="Proteomes" id="UP000660265">
    <property type="component" value="Unassembled WGS sequence"/>
</dbReference>
<dbReference type="Pfam" id="PF13561">
    <property type="entry name" value="adh_short_C2"/>
    <property type="match status" value="1"/>
</dbReference>
<dbReference type="PANTHER" id="PTHR43639:SF1">
    <property type="entry name" value="SHORT-CHAIN DEHYDROGENASE_REDUCTASE FAMILY PROTEIN"/>
    <property type="match status" value="1"/>
</dbReference>
<organism evidence="3 4">
    <name type="scientific">Streptomyces camponoticapitis</name>
    <dbReference type="NCBI Taxonomy" id="1616125"/>
    <lineage>
        <taxon>Bacteria</taxon>
        <taxon>Bacillati</taxon>
        <taxon>Actinomycetota</taxon>
        <taxon>Actinomycetes</taxon>
        <taxon>Kitasatosporales</taxon>
        <taxon>Streptomycetaceae</taxon>
        <taxon>Streptomyces</taxon>
    </lineage>
</organism>
<dbReference type="InterPro" id="IPR002347">
    <property type="entry name" value="SDR_fam"/>
</dbReference>
<keyword evidence="2" id="KW-0560">Oxidoreductase</keyword>
<dbReference type="EMBL" id="BMMV01000035">
    <property type="protein sequence ID" value="GGK27506.1"/>
    <property type="molecule type" value="Genomic_DNA"/>
</dbReference>
<evidence type="ECO:0000313" key="4">
    <source>
        <dbReference type="Proteomes" id="UP000660265"/>
    </source>
</evidence>
<dbReference type="PRINTS" id="PR00081">
    <property type="entry name" value="GDHRDH"/>
</dbReference>
<dbReference type="PANTHER" id="PTHR43639">
    <property type="entry name" value="OXIDOREDUCTASE, SHORT-CHAIN DEHYDROGENASE/REDUCTASE FAMILY (AFU_ORTHOLOGUE AFUA_5G02870)"/>
    <property type="match status" value="1"/>
</dbReference>
<sequence length="195" mass="20287">MLRLDVADVSTFASFADEVREVLKGEFGRPDFDFLVNNAGSGSPVPFTQVSEEQFDLLVNVHFKGVYFLTQRLEPLLADGGRIVNVSSALTRFTNAGMSAYASAKSAVETLTRYLAAELGPRGITVNVVAPGATATDFGGGFARSPEGRAALSGITALGRAGEPEDIGGVVAALLAQGTGWITGQRVEAGGGMML</sequence>
<name>A0ABQ2EYU8_9ACTN</name>
<dbReference type="PRINTS" id="PR00080">
    <property type="entry name" value="SDRFAMILY"/>
</dbReference>
<comment type="similarity">
    <text evidence="1">Belongs to the short-chain dehydrogenases/reductases (SDR) family.</text>
</comment>
<evidence type="ECO:0000256" key="2">
    <source>
        <dbReference type="ARBA" id="ARBA00023002"/>
    </source>
</evidence>
<reference evidence="4" key="1">
    <citation type="journal article" date="2019" name="Int. J. Syst. Evol. Microbiol.">
        <title>The Global Catalogue of Microorganisms (GCM) 10K type strain sequencing project: providing services to taxonomists for standard genome sequencing and annotation.</title>
        <authorList>
            <consortium name="The Broad Institute Genomics Platform"/>
            <consortium name="The Broad Institute Genome Sequencing Center for Infectious Disease"/>
            <person name="Wu L."/>
            <person name="Ma J."/>
        </authorList>
    </citation>
    <scope>NUCLEOTIDE SEQUENCE [LARGE SCALE GENOMIC DNA]</scope>
    <source>
        <strain evidence="4">CGMCC 4.7275</strain>
    </source>
</reference>
<keyword evidence="4" id="KW-1185">Reference proteome</keyword>
<comment type="caution">
    <text evidence="3">The sequence shown here is derived from an EMBL/GenBank/DDBJ whole genome shotgun (WGS) entry which is preliminary data.</text>
</comment>
<evidence type="ECO:0000313" key="3">
    <source>
        <dbReference type="EMBL" id="GGK27506.1"/>
    </source>
</evidence>
<protein>
    <submittedName>
        <fullName evidence="3">3-oxoacyl-ACP reductase</fullName>
    </submittedName>
</protein>
<dbReference type="InterPro" id="IPR036291">
    <property type="entry name" value="NAD(P)-bd_dom_sf"/>
</dbReference>
<gene>
    <name evidence="3" type="ORF">GCM10011583_69390</name>
</gene>
<evidence type="ECO:0000256" key="1">
    <source>
        <dbReference type="ARBA" id="ARBA00006484"/>
    </source>
</evidence>
<dbReference type="SUPFAM" id="SSF51735">
    <property type="entry name" value="NAD(P)-binding Rossmann-fold domains"/>
    <property type="match status" value="1"/>
</dbReference>
<dbReference type="Gene3D" id="3.40.50.720">
    <property type="entry name" value="NAD(P)-binding Rossmann-like Domain"/>
    <property type="match status" value="1"/>
</dbReference>
<accession>A0ABQ2EYU8</accession>
<proteinExistence type="inferred from homology"/>